<evidence type="ECO:0000256" key="1">
    <source>
        <dbReference type="SAM" id="MobiDB-lite"/>
    </source>
</evidence>
<dbReference type="OrthoDB" id="46975at2759"/>
<dbReference type="PANTHER" id="PTHR11188:SF17">
    <property type="entry name" value="FI21816P1"/>
    <property type="match status" value="1"/>
</dbReference>
<comment type="caution">
    <text evidence="3">The sequence shown here is derived from an EMBL/GenBank/DDBJ whole genome shotgun (WGS) entry which is preliminary data.</text>
</comment>
<dbReference type="InterPro" id="IPR011021">
    <property type="entry name" value="Arrestin-like_N"/>
</dbReference>
<dbReference type="EMBL" id="CAICTM010000503">
    <property type="protein sequence ID" value="CAB9511814.1"/>
    <property type="molecule type" value="Genomic_DNA"/>
</dbReference>
<dbReference type="InterPro" id="IPR011022">
    <property type="entry name" value="Arrestin_C-like"/>
</dbReference>
<sequence length="418" mass="47292">MKLYFVIDQTNGVVRAGEKLSGRLIIRSIQPVRATNIALYFRGKEYTAVQHNETRKVGDNYQTVRVTSHGKHQFFRMDMPVPNLSSVIWNGKTVRGQHEVPFEIKLPRNLPSSMQIEEYGDSATIAYCLRAKLTGSGFLKNYQATQSVNILARAEPAEASPYIVQPTSTTIRSFGLVRKGEITYGAKVPVTKLAPGQKAEAYVALINNSGKSVKEVKVELTEVVQWSAHGHYRTVYNRLWTERFSEQHFTGSQKLDKESLKKKQHDANRKQKSYRQVLAAVNDNEGSSRCTILVPQGSHESFRGTSIKVSHTLRIKMRTKFGATNPEFSVPIDIVQEIQQIQPAVNDKANHMEQYPIAHAEPIHDEDQMLHHSLKHTPSMNPDYTSGFNEYNEPPTNPNYRGMSKASRRHIATPAYQE</sequence>
<dbReference type="SUPFAM" id="SSF81296">
    <property type="entry name" value="E set domains"/>
    <property type="match status" value="2"/>
</dbReference>
<gene>
    <name evidence="3" type="ORF">SEMRO_504_G156030.1</name>
</gene>
<dbReference type="Proteomes" id="UP001153069">
    <property type="component" value="Unassembled WGS sequence"/>
</dbReference>
<reference evidence="3" key="1">
    <citation type="submission" date="2020-06" db="EMBL/GenBank/DDBJ databases">
        <authorList>
            <consortium name="Plant Systems Biology data submission"/>
        </authorList>
    </citation>
    <scope>NUCLEOTIDE SEQUENCE</scope>
    <source>
        <strain evidence="3">D6</strain>
    </source>
</reference>
<dbReference type="AlphaFoldDB" id="A0A9N8E307"/>
<proteinExistence type="predicted"/>
<organism evidence="3 4">
    <name type="scientific">Seminavis robusta</name>
    <dbReference type="NCBI Taxonomy" id="568900"/>
    <lineage>
        <taxon>Eukaryota</taxon>
        <taxon>Sar</taxon>
        <taxon>Stramenopiles</taxon>
        <taxon>Ochrophyta</taxon>
        <taxon>Bacillariophyta</taxon>
        <taxon>Bacillariophyceae</taxon>
        <taxon>Bacillariophycidae</taxon>
        <taxon>Naviculales</taxon>
        <taxon>Naviculaceae</taxon>
        <taxon>Seminavis</taxon>
    </lineage>
</organism>
<feature type="region of interest" description="Disordered" evidence="1">
    <location>
        <begin position="251"/>
        <end position="272"/>
    </location>
</feature>
<feature type="compositionally biased region" description="Basic and acidic residues" evidence="1">
    <location>
        <begin position="254"/>
        <end position="269"/>
    </location>
</feature>
<accession>A0A9N8E307</accession>
<name>A0A9N8E307_9STRA</name>
<dbReference type="SMART" id="SM01017">
    <property type="entry name" value="Arrestin_C"/>
    <property type="match status" value="1"/>
</dbReference>
<dbReference type="InterPro" id="IPR014752">
    <property type="entry name" value="Arrestin-like_C"/>
</dbReference>
<feature type="region of interest" description="Disordered" evidence="1">
    <location>
        <begin position="398"/>
        <end position="418"/>
    </location>
</feature>
<protein>
    <submittedName>
        <fullName evidence="3">Arrestin domain containing</fullName>
    </submittedName>
</protein>
<dbReference type="Gene3D" id="2.60.40.640">
    <property type="match status" value="2"/>
</dbReference>
<feature type="domain" description="Arrestin C-terminal-like" evidence="2">
    <location>
        <begin position="178"/>
        <end position="337"/>
    </location>
</feature>
<evidence type="ECO:0000313" key="3">
    <source>
        <dbReference type="EMBL" id="CAB9511814.1"/>
    </source>
</evidence>
<dbReference type="InterPro" id="IPR014756">
    <property type="entry name" value="Ig_E-set"/>
</dbReference>
<dbReference type="InterPro" id="IPR050357">
    <property type="entry name" value="Arrestin_domain-protein"/>
</dbReference>
<evidence type="ECO:0000313" key="4">
    <source>
        <dbReference type="Proteomes" id="UP001153069"/>
    </source>
</evidence>
<dbReference type="GO" id="GO:0015031">
    <property type="term" value="P:protein transport"/>
    <property type="evidence" value="ECO:0007669"/>
    <property type="project" value="TreeGrafter"/>
</dbReference>
<dbReference type="Pfam" id="PF00339">
    <property type="entry name" value="Arrestin_N"/>
    <property type="match status" value="1"/>
</dbReference>
<dbReference type="Pfam" id="PF02752">
    <property type="entry name" value="Arrestin_C"/>
    <property type="match status" value="1"/>
</dbReference>
<dbReference type="PANTHER" id="PTHR11188">
    <property type="entry name" value="ARRESTIN DOMAIN CONTAINING PROTEIN"/>
    <property type="match status" value="1"/>
</dbReference>
<keyword evidence="4" id="KW-1185">Reference proteome</keyword>
<dbReference type="GO" id="GO:0005737">
    <property type="term" value="C:cytoplasm"/>
    <property type="evidence" value="ECO:0007669"/>
    <property type="project" value="TreeGrafter"/>
</dbReference>
<evidence type="ECO:0000259" key="2">
    <source>
        <dbReference type="SMART" id="SM01017"/>
    </source>
</evidence>